<evidence type="ECO:0000313" key="2">
    <source>
        <dbReference type="Proteomes" id="UP001064048"/>
    </source>
</evidence>
<reference evidence="1 2" key="1">
    <citation type="journal article" date="2022" name="Genome Biol. Evol.">
        <title>The Spruce Budworm Genome: Reconstructing the Evolutionary History of Antifreeze Proteins.</title>
        <authorList>
            <person name="Beliveau C."/>
            <person name="Gagne P."/>
            <person name="Picq S."/>
            <person name="Vernygora O."/>
            <person name="Keeling C.I."/>
            <person name="Pinkney K."/>
            <person name="Doucet D."/>
            <person name="Wen F."/>
            <person name="Johnston J.S."/>
            <person name="Maaroufi H."/>
            <person name="Boyle B."/>
            <person name="Laroche J."/>
            <person name="Dewar K."/>
            <person name="Juretic N."/>
            <person name="Blackburn G."/>
            <person name="Nisole A."/>
            <person name="Brunet B."/>
            <person name="Brandao M."/>
            <person name="Lumley L."/>
            <person name="Duan J."/>
            <person name="Quan G."/>
            <person name="Lucarotti C.J."/>
            <person name="Roe A.D."/>
            <person name="Sperling F.A.H."/>
            <person name="Levesque R.C."/>
            <person name="Cusson M."/>
        </authorList>
    </citation>
    <scope>NUCLEOTIDE SEQUENCE [LARGE SCALE GENOMIC DNA]</scope>
    <source>
        <strain evidence="1">Glfc:IPQL:Cfum</strain>
    </source>
</reference>
<proteinExistence type="predicted"/>
<dbReference type="EMBL" id="CM046110">
    <property type="protein sequence ID" value="KAI8422757.1"/>
    <property type="molecule type" value="Genomic_DNA"/>
</dbReference>
<sequence length="129" mass="15231">MNEKNAVLERLSRRDAQRLDKLHKAHKAREEVDACNENEEYFSGAFKIKSEYIEDLLAQGSDDIPPECLDQDQDIEICEEDCVETTDFRLYMRQNYNWVLEGYYILGEKIADHKTRELDHKVWSSEGKI</sequence>
<accession>A0ACC0JF63</accession>
<gene>
    <name evidence="1" type="ORF">MSG28_006504</name>
</gene>
<comment type="caution">
    <text evidence="1">The sequence shown here is derived from an EMBL/GenBank/DDBJ whole genome shotgun (WGS) entry which is preliminary data.</text>
</comment>
<name>A0ACC0JF63_CHOFU</name>
<dbReference type="Proteomes" id="UP001064048">
    <property type="component" value="Chromosome 10"/>
</dbReference>
<evidence type="ECO:0000313" key="1">
    <source>
        <dbReference type="EMBL" id="KAI8422757.1"/>
    </source>
</evidence>
<protein>
    <submittedName>
        <fullName evidence="1">Uncharacterized protein</fullName>
    </submittedName>
</protein>
<keyword evidence="2" id="KW-1185">Reference proteome</keyword>
<organism evidence="1 2">
    <name type="scientific">Choristoneura fumiferana</name>
    <name type="common">Spruce budworm moth</name>
    <name type="synonym">Archips fumiferana</name>
    <dbReference type="NCBI Taxonomy" id="7141"/>
    <lineage>
        <taxon>Eukaryota</taxon>
        <taxon>Metazoa</taxon>
        <taxon>Ecdysozoa</taxon>
        <taxon>Arthropoda</taxon>
        <taxon>Hexapoda</taxon>
        <taxon>Insecta</taxon>
        <taxon>Pterygota</taxon>
        <taxon>Neoptera</taxon>
        <taxon>Endopterygota</taxon>
        <taxon>Lepidoptera</taxon>
        <taxon>Glossata</taxon>
        <taxon>Ditrysia</taxon>
        <taxon>Tortricoidea</taxon>
        <taxon>Tortricidae</taxon>
        <taxon>Tortricinae</taxon>
        <taxon>Choristoneura</taxon>
    </lineage>
</organism>